<evidence type="ECO:0000313" key="1">
    <source>
        <dbReference type="EMBL" id="EMS51990.1"/>
    </source>
</evidence>
<sequence>MAWPAKGAQRPTVMRDGTEVGEGMTMEGGGGGWRDAGHDGHSLALLLVACNVTTPYLGVPRWRRRRSRRLAEEQDVGGEARNPGVP</sequence>
<reference evidence="1" key="1">
    <citation type="journal article" date="2013" name="Nature">
        <title>Draft genome of the wheat A-genome progenitor Triticum urartu.</title>
        <authorList>
            <person name="Ling H.Q."/>
            <person name="Zhao S."/>
            <person name="Liu D."/>
            <person name="Wang J."/>
            <person name="Sun H."/>
            <person name="Zhang C."/>
            <person name="Fan H."/>
            <person name="Li D."/>
            <person name="Dong L."/>
            <person name="Tao Y."/>
            <person name="Gao C."/>
            <person name="Wu H."/>
            <person name="Li Y."/>
            <person name="Cui Y."/>
            <person name="Guo X."/>
            <person name="Zheng S."/>
            <person name="Wang B."/>
            <person name="Yu K."/>
            <person name="Liang Q."/>
            <person name="Yang W."/>
            <person name="Lou X."/>
            <person name="Chen J."/>
            <person name="Feng M."/>
            <person name="Jian J."/>
            <person name="Zhang X."/>
            <person name="Luo G."/>
            <person name="Jiang Y."/>
            <person name="Liu J."/>
            <person name="Wang Z."/>
            <person name="Sha Y."/>
            <person name="Zhang B."/>
            <person name="Wu H."/>
            <person name="Tang D."/>
            <person name="Shen Q."/>
            <person name="Xue P."/>
            <person name="Zou S."/>
            <person name="Wang X."/>
            <person name="Liu X."/>
            <person name="Wang F."/>
            <person name="Yang Y."/>
            <person name="An X."/>
            <person name="Dong Z."/>
            <person name="Zhang K."/>
            <person name="Zhang X."/>
            <person name="Luo M.C."/>
            <person name="Dvorak J."/>
            <person name="Tong Y."/>
            <person name="Wang J."/>
            <person name="Yang H."/>
            <person name="Li Z."/>
            <person name="Wang D."/>
            <person name="Zhang A."/>
            <person name="Wang J."/>
        </authorList>
    </citation>
    <scope>NUCLEOTIDE SEQUENCE</scope>
</reference>
<organism evidence="1">
    <name type="scientific">Triticum urartu</name>
    <name type="common">Red wild einkorn</name>
    <name type="synonym">Crithodium urartu</name>
    <dbReference type="NCBI Taxonomy" id="4572"/>
    <lineage>
        <taxon>Eukaryota</taxon>
        <taxon>Viridiplantae</taxon>
        <taxon>Streptophyta</taxon>
        <taxon>Embryophyta</taxon>
        <taxon>Tracheophyta</taxon>
        <taxon>Spermatophyta</taxon>
        <taxon>Magnoliopsida</taxon>
        <taxon>Liliopsida</taxon>
        <taxon>Poales</taxon>
        <taxon>Poaceae</taxon>
        <taxon>BOP clade</taxon>
        <taxon>Pooideae</taxon>
        <taxon>Triticodae</taxon>
        <taxon>Triticeae</taxon>
        <taxon>Triticinae</taxon>
        <taxon>Triticum</taxon>
    </lineage>
</organism>
<gene>
    <name evidence="1" type="ORF">TRIUR3_19845</name>
</gene>
<dbReference type="EMBL" id="KD213223">
    <property type="protein sequence ID" value="EMS51990.1"/>
    <property type="molecule type" value="Genomic_DNA"/>
</dbReference>
<proteinExistence type="predicted"/>
<dbReference type="AlphaFoldDB" id="M7ZHY5"/>
<accession>M7ZHY5</accession>
<name>M7ZHY5_TRIUA</name>
<protein>
    <submittedName>
        <fullName evidence="1">Uncharacterized protein</fullName>
    </submittedName>
</protein>